<dbReference type="VEuPathDB" id="FungiDB:TREMEDRAFT_62372"/>
<dbReference type="Proteomes" id="UP000289152">
    <property type="component" value="Unassembled WGS sequence"/>
</dbReference>
<comment type="caution">
    <text evidence="1">The sequence shown here is derived from an EMBL/GenBank/DDBJ whole genome shotgun (WGS) entry which is preliminary data.</text>
</comment>
<dbReference type="AlphaFoldDB" id="A0A4Q1BP71"/>
<dbReference type="EMBL" id="SDIL01000030">
    <property type="protein sequence ID" value="RXK39562.1"/>
    <property type="molecule type" value="Genomic_DNA"/>
</dbReference>
<keyword evidence="2" id="KW-1185">Reference proteome</keyword>
<accession>A0A4Q1BP71</accession>
<proteinExistence type="predicted"/>
<name>A0A4Q1BP71_TREME</name>
<dbReference type="InParanoid" id="A0A4Q1BP71"/>
<evidence type="ECO:0000313" key="2">
    <source>
        <dbReference type="Proteomes" id="UP000289152"/>
    </source>
</evidence>
<sequence>MRHASVKTPIFPAFEFAGILRQPRVGSLSKGAFPSHRRRPLPSTTTTHIRDSAMGSGVSCMSEPPWDGSGRVVFTIVHNGKSHDIHWEQAREQNQPNICHITIGWELEKPQEADAVRIFDMFHSDQLLGSCQVLKVTLRVIVDGYSDQSLLQLPGYRNLHAARLADMMQVNLRLITGALHAAHVRLFDRLGPGNITRPRLSQPAAAYVQLRPLDHFPKLPFLSRYGL</sequence>
<protein>
    <submittedName>
        <fullName evidence="1">Uncharacterized protein</fullName>
    </submittedName>
</protein>
<evidence type="ECO:0000313" key="1">
    <source>
        <dbReference type="EMBL" id="RXK39562.1"/>
    </source>
</evidence>
<gene>
    <name evidence="1" type="ORF">M231_03232</name>
</gene>
<reference evidence="1 2" key="1">
    <citation type="submission" date="2016-06" db="EMBL/GenBank/DDBJ databases">
        <title>Evolution of pathogenesis and genome organization in the Tremellales.</title>
        <authorList>
            <person name="Cuomo C."/>
            <person name="Litvintseva A."/>
            <person name="Heitman J."/>
            <person name="Chen Y."/>
            <person name="Sun S."/>
            <person name="Springer D."/>
            <person name="Dromer F."/>
            <person name="Young S."/>
            <person name="Zeng Q."/>
            <person name="Chapman S."/>
            <person name="Gujja S."/>
            <person name="Saif S."/>
            <person name="Birren B."/>
        </authorList>
    </citation>
    <scope>NUCLEOTIDE SEQUENCE [LARGE SCALE GENOMIC DNA]</scope>
    <source>
        <strain evidence="1 2">ATCC 28783</strain>
    </source>
</reference>
<organism evidence="1 2">
    <name type="scientific">Tremella mesenterica</name>
    <name type="common">Jelly fungus</name>
    <dbReference type="NCBI Taxonomy" id="5217"/>
    <lineage>
        <taxon>Eukaryota</taxon>
        <taxon>Fungi</taxon>
        <taxon>Dikarya</taxon>
        <taxon>Basidiomycota</taxon>
        <taxon>Agaricomycotina</taxon>
        <taxon>Tremellomycetes</taxon>
        <taxon>Tremellales</taxon>
        <taxon>Tremellaceae</taxon>
        <taxon>Tremella</taxon>
    </lineage>
</organism>